<evidence type="ECO:0000259" key="7">
    <source>
        <dbReference type="PROSITE" id="PS50850"/>
    </source>
</evidence>
<evidence type="ECO:0000313" key="8">
    <source>
        <dbReference type="EMBL" id="MBL0748019.1"/>
    </source>
</evidence>
<feature type="transmembrane region" description="Helical" evidence="6">
    <location>
        <begin position="327"/>
        <end position="348"/>
    </location>
</feature>
<evidence type="ECO:0000256" key="1">
    <source>
        <dbReference type="ARBA" id="ARBA00004651"/>
    </source>
</evidence>
<dbReference type="InterPro" id="IPR052425">
    <property type="entry name" value="Uncharacterized_MFS-type"/>
</dbReference>
<evidence type="ECO:0000256" key="2">
    <source>
        <dbReference type="ARBA" id="ARBA00022475"/>
    </source>
</evidence>
<keyword evidence="3 6" id="KW-0812">Transmembrane</keyword>
<feature type="transmembrane region" description="Helical" evidence="6">
    <location>
        <begin position="235"/>
        <end position="258"/>
    </location>
</feature>
<dbReference type="PANTHER" id="PTHR42688:SF1">
    <property type="entry name" value="BLR5212 PROTEIN"/>
    <property type="match status" value="1"/>
</dbReference>
<feature type="transmembrane region" description="Helical" evidence="6">
    <location>
        <begin position="135"/>
        <end position="165"/>
    </location>
</feature>
<feature type="transmembrane region" description="Helical" evidence="6">
    <location>
        <begin position="354"/>
        <end position="373"/>
    </location>
</feature>
<evidence type="ECO:0000313" key="9">
    <source>
        <dbReference type="Proteomes" id="UP000636918"/>
    </source>
</evidence>
<dbReference type="InterPro" id="IPR011701">
    <property type="entry name" value="MFS"/>
</dbReference>
<dbReference type="PROSITE" id="PS50850">
    <property type="entry name" value="MFS"/>
    <property type="match status" value="1"/>
</dbReference>
<dbReference type="Pfam" id="PF07690">
    <property type="entry name" value="MFS_1"/>
    <property type="match status" value="1"/>
</dbReference>
<name>A0ABS1L8J7_9ACTN</name>
<comment type="subcellular location">
    <subcellularLocation>
        <location evidence="1">Cell membrane</location>
        <topology evidence="1">Multi-pass membrane protein</topology>
    </subcellularLocation>
</comment>
<evidence type="ECO:0000256" key="4">
    <source>
        <dbReference type="ARBA" id="ARBA00022989"/>
    </source>
</evidence>
<dbReference type="SUPFAM" id="SSF103473">
    <property type="entry name" value="MFS general substrate transporter"/>
    <property type="match status" value="1"/>
</dbReference>
<keyword evidence="5 6" id="KW-0472">Membrane</keyword>
<feature type="domain" description="Major facilitator superfamily (MFS) profile" evidence="7">
    <location>
        <begin position="1"/>
        <end position="377"/>
    </location>
</feature>
<dbReference type="InterPro" id="IPR036259">
    <property type="entry name" value="MFS_trans_sf"/>
</dbReference>
<evidence type="ECO:0000256" key="5">
    <source>
        <dbReference type="ARBA" id="ARBA00023136"/>
    </source>
</evidence>
<dbReference type="InterPro" id="IPR020846">
    <property type="entry name" value="MFS_dom"/>
</dbReference>
<dbReference type="EMBL" id="JAERSG010000003">
    <property type="protein sequence ID" value="MBL0748019.1"/>
    <property type="molecule type" value="Genomic_DNA"/>
</dbReference>
<dbReference type="Gene3D" id="1.20.1250.20">
    <property type="entry name" value="MFS general substrate transporter like domains"/>
    <property type="match status" value="2"/>
</dbReference>
<sequence length="386" mass="39085">MVYEGARSVYGPLLAALGASAVVVGLVTGAGEAVALVLRLAFGPIADRTGRYWSLTILGYGLTAVCVPLLALAPRLGVAGLAFGATMILLERLGKAIRSPSKSALLAHVASAVGRGRGFGVHKALDQVGAFAGPLLVAGVVALSSLWTGMAVLAVPGAIAMVLLFTLRARVPDPAAYDDAVEAPSVPAERRGWWAEAVGAGLSGDFFRYAVAASLTTGALVTFGIIGYHLTVEGLLPVAAVPVVYAAAMAVEAVAALVVGSVYDRTGPRVLLVVPVLVAIVPALALGSALVAVLAGVAAWGFAQGVQDSTIKAVVADLVEAPRRATAYGVFAGIQGLLAIVGGVGAGWLYEKSLVALVVVVALTQVVALALLVDTFRRSARLRRAG</sequence>
<feature type="transmembrane region" description="Helical" evidence="6">
    <location>
        <begin position="12"/>
        <end position="40"/>
    </location>
</feature>
<feature type="transmembrane region" description="Helical" evidence="6">
    <location>
        <begin position="270"/>
        <end position="303"/>
    </location>
</feature>
<proteinExistence type="predicted"/>
<accession>A0ABS1L8J7</accession>
<gene>
    <name evidence="8" type="ORF">JI751_10390</name>
</gene>
<keyword evidence="4 6" id="KW-1133">Transmembrane helix</keyword>
<keyword evidence="2" id="KW-1003">Cell membrane</keyword>
<feature type="transmembrane region" description="Helical" evidence="6">
    <location>
        <begin position="206"/>
        <end position="228"/>
    </location>
</feature>
<organism evidence="8 9">
    <name type="scientific">Nocardioides baculatus</name>
    <dbReference type="NCBI Taxonomy" id="2801337"/>
    <lineage>
        <taxon>Bacteria</taxon>
        <taxon>Bacillati</taxon>
        <taxon>Actinomycetota</taxon>
        <taxon>Actinomycetes</taxon>
        <taxon>Propionibacteriales</taxon>
        <taxon>Nocardioidaceae</taxon>
        <taxon>Nocardioides</taxon>
    </lineage>
</organism>
<feature type="transmembrane region" description="Helical" evidence="6">
    <location>
        <begin position="52"/>
        <end position="70"/>
    </location>
</feature>
<evidence type="ECO:0000256" key="6">
    <source>
        <dbReference type="SAM" id="Phobius"/>
    </source>
</evidence>
<dbReference type="PANTHER" id="PTHR42688">
    <property type="entry name" value="CONSERVED PROTEIN"/>
    <property type="match status" value="1"/>
</dbReference>
<reference evidence="8 9" key="1">
    <citation type="submission" date="2021-01" db="EMBL/GenBank/DDBJ databases">
        <title>Genome seq and assembly of Nocardiodes sp. G10.</title>
        <authorList>
            <person name="Chhetri G."/>
        </authorList>
    </citation>
    <scope>NUCLEOTIDE SEQUENCE [LARGE SCALE GENOMIC DNA]</scope>
    <source>
        <strain evidence="8 9">G10</strain>
    </source>
</reference>
<evidence type="ECO:0000256" key="3">
    <source>
        <dbReference type="ARBA" id="ARBA00022692"/>
    </source>
</evidence>
<protein>
    <submittedName>
        <fullName evidence="8">MFS transporter</fullName>
    </submittedName>
</protein>
<comment type="caution">
    <text evidence="8">The sequence shown here is derived from an EMBL/GenBank/DDBJ whole genome shotgun (WGS) entry which is preliminary data.</text>
</comment>
<dbReference type="Proteomes" id="UP000636918">
    <property type="component" value="Unassembled WGS sequence"/>
</dbReference>
<keyword evidence="9" id="KW-1185">Reference proteome</keyword>
<dbReference type="CDD" id="cd17370">
    <property type="entry name" value="MFS_MJ1317_like"/>
    <property type="match status" value="1"/>
</dbReference>